<dbReference type="CDD" id="cd06587">
    <property type="entry name" value="VOC"/>
    <property type="match status" value="1"/>
</dbReference>
<dbReference type="InterPro" id="IPR004360">
    <property type="entry name" value="Glyas_Fos-R_dOase_dom"/>
</dbReference>
<dbReference type="InterPro" id="IPR050383">
    <property type="entry name" value="GlyoxalaseI/FosfomycinResist"/>
</dbReference>
<dbReference type="SUPFAM" id="SSF54593">
    <property type="entry name" value="Glyoxalase/Bleomycin resistance protein/Dihydroxybiphenyl dioxygenase"/>
    <property type="match status" value="1"/>
</dbReference>
<dbReference type="Gene3D" id="3.10.180.10">
    <property type="entry name" value="2,3-Dihydroxybiphenyl 1,2-Dioxygenase, domain 1"/>
    <property type="match status" value="1"/>
</dbReference>
<sequence length="158" mass="18657">MIQNIYETHLHVRDLEKAIDFYQNKLGLALAKKLSKRKLAFFWIGESKKQMLGLWEVHNIDVFEMKHFAFGVDLEFLKISKLWLESRGIEVVGSQGKGNQEPIVQRWMPAASVYFLDCDGNKLEFISMLHDDPDELEYASYLSEWDAEHREKQMRLYL</sequence>
<evidence type="ECO:0000313" key="3">
    <source>
        <dbReference type="Proteomes" id="UP000006997"/>
    </source>
</evidence>
<dbReference type="PANTHER" id="PTHR21366">
    <property type="entry name" value="GLYOXALASE FAMILY PROTEIN"/>
    <property type="match status" value="1"/>
</dbReference>
<dbReference type="InterPro" id="IPR037523">
    <property type="entry name" value="VOC_core"/>
</dbReference>
<protein>
    <recommendedName>
        <fullName evidence="1">VOC domain-containing protein</fullName>
    </recommendedName>
</protein>
<proteinExistence type="predicted"/>
<comment type="caution">
    <text evidence="2">The sequence shown here is derived from an EMBL/GenBank/DDBJ whole genome shotgun (WGS) entry which is preliminary data.</text>
</comment>
<dbReference type="InterPro" id="IPR029068">
    <property type="entry name" value="Glyas_Bleomycin-R_OHBP_Dase"/>
</dbReference>
<evidence type="ECO:0000259" key="1">
    <source>
        <dbReference type="PROSITE" id="PS51819"/>
    </source>
</evidence>
<dbReference type="PATRIC" id="fig|1053219.3.peg.4471"/>
<dbReference type="HOGENOM" id="CLU_124828_1_0_9"/>
<accession>J8F6X7</accession>
<dbReference type="AlphaFoldDB" id="J8F6X7"/>
<gene>
    <name evidence="2" type="ORF">II3_04386</name>
</gene>
<organism evidence="2 3">
    <name type="scientific">Bacillus cereus MC67</name>
    <dbReference type="NCBI Taxonomy" id="1053219"/>
    <lineage>
        <taxon>Bacteria</taxon>
        <taxon>Bacillati</taxon>
        <taxon>Bacillota</taxon>
        <taxon>Bacilli</taxon>
        <taxon>Bacillales</taxon>
        <taxon>Bacillaceae</taxon>
        <taxon>Bacillus</taxon>
        <taxon>Bacillus cereus group</taxon>
    </lineage>
</organism>
<dbReference type="PANTHER" id="PTHR21366:SF31">
    <property type="entry name" value="METALLOTHIOL TRANSFERASE FOSB"/>
    <property type="match status" value="1"/>
</dbReference>
<reference evidence="2 3" key="1">
    <citation type="submission" date="2012-04" db="EMBL/GenBank/DDBJ databases">
        <title>The Genome Sequence of Bacillus cereus MC67.</title>
        <authorList>
            <consortium name="The Broad Institute Genome Sequencing Platform"/>
            <consortium name="The Broad Institute Genome Sequencing Center for Infectious Disease"/>
            <person name="Feldgarden M."/>
            <person name="Van der Auwera G.A."/>
            <person name="Mahillon J."/>
            <person name="Duprez V."/>
            <person name="Timmery S."/>
            <person name="Mattelet C."/>
            <person name="Dierick K."/>
            <person name="Sun M."/>
            <person name="Yu Z."/>
            <person name="Zhu L."/>
            <person name="Hu X."/>
            <person name="Shank E.B."/>
            <person name="Swiecicka I."/>
            <person name="Hansen B.M."/>
            <person name="Andrup L."/>
            <person name="Young S.K."/>
            <person name="Zeng Q."/>
            <person name="Gargeya S."/>
            <person name="Fitzgerald M."/>
            <person name="Haas B."/>
            <person name="Abouelleil A."/>
            <person name="Alvarado L."/>
            <person name="Arachchi H.M."/>
            <person name="Berlin A."/>
            <person name="Chapman S.B."/>
            <person name="Goldberg J."/>
            <person name="Griggs A."/>
            <person name="Gujja S."/>
            <person name="Hansen M."/>
            <person name="Howarth C."/>
            <person name="Imamovic A."/>
            <person name="Larimer J."/>
            <person name="McCowen C."/>
            <person name="Montmayeur A."/>
            <person name="Murphy C."/>
            <person name="Neiman D."/>
            <person name="Pearson M."/>
            <person name="Priest M."/>
            <person name="Roberts A."/>
            <person name="Saif S."/>
            <person name="Shea T."/>
            <person name="Sisk P."/>
            <person name="Sykes S."/>
            <person name="Wortman J."/>
            <person name="Nusbaum C."/>
            <person name="Birren B."/>
        </authorList>
    </citation>
    <scope>NUCLEOTIDE SEQUENCE [LARGE SCALE GENOMIC DNA]</scope>
    <source>
        <strain evidence="2 3">MC67</strain>
    </source>
</reference>
<feature type="domain" description="VOC" evidence="1">
    <location>
        <begin position="4"/>
        <end position="128"/>
    </location>
</feature>
<name>J8F6X7_BACCE</name>
<evidence type="ECO:0000313" key="2">
    <source>
        <dbReference type="EMBL" id="EJQ96415.1"/>
    </source>
</evidence>
<dbReference type="Proteomes" id="UP000006997">
    <property type="component" value="Unassembled WGS sequence"/>
</dbReference>
<dbReference type="EMBL" id="AHEN01000038">
    <property type="protein sequence ID" value="EJQ96415.1"/>
    <property type="molecule type" value="Genomic_DNA"/>
</dbReference>
<dbReference type="Pfam" id="PF00903">
    <property type="entry name" value="Glyoxalase"/>
    <property type="match status" value="1"/>
</dbReference>
<dbReference type="RefSeq" id="WP_002161182.1">
    <property type="nucleotide sequence ID" value="NZ_JH792114.1"/>
</dbReference>
<dbReference type="PROSITE" id="PS51819">
    <property type="entry name" value="VOC"/>
    <property type="match status" value="1"/>
</dbReference>